<dbReference type="PRINTS" id="PR00455">
    <property type="entry name" value="HTHTETR"/>
</dbReference>
<protein>
    <submittedName>
        <fullName evidence="6">TetR/AcrR family transcriptional regulator</fullName>
    </submittedName>
</protein>
<keyword evidence="2 4" id="KW-0238">DNA-binding</keyword>
<evidence type="ECO:0000259" key="5">
    <source>
        <dbReference type="PROSITE" id="PS50977"/>
    </source>
</evidence>
<dbReference type="PANTHER" id="PTHR47506:SF1">
    <property type="entry name" value="HTH-TYPE TRANSCRIPTIONAL REGULATOR YJDC"/>
    <property type="match status" value="1"/>
</dbReference>
<keyword evidence="3" id="KW-0804">Transcription</keyword>
<dbReference type="InterPro" id="IPR036271">
    <property type="entry name" value="Tet_transcr_reg_TetR-rel_C_sf"/>
</dbReference>
<keyword evidence="1" id="KW-0805">Transcription regulation</keyword>
<proteinExistence type="predicted"/>
<dbReference type="InterPro" id="IPR011075">
    <property type="entry name" value="TetR_C"/>
</dbReference>
<feature type="DNA-binding region" description="H-T-H motif" evidence="4">
    <location>
        <begin position="29"/>
        <end position="48"/>
    </location>
</feature>
<dbReference type="InterPro" id="IPR023772">
    <property type="entry name" value="DNA-bd_HTH_TetR-type_CS"/>
</dbReference>
<evidence type="ECO:0000313" key="7">
    <source>
        <dbReference type="Proteomes" id="UP000282195"/>
    </source>
</evidence>
<dbReference type="OrthoDB" id="9795242at2"/>
<dbReference type="PROSITE" id="PS01081">
    <property type="entry name" value="HTH_TETR_1"/>
    <property type="match status" value="1"/>
</dbReference>
<dbReference type="Pfam" id="PF16925">
    <property type="entry name" value="TetR_C_13"/>
    <property type="match status" value="1"/>
</dbReference>
<dbReference type="PROSITE" id="PS50977">
    <property type="entry name" value="HTH_TETR_2"/>
    <property type="match status" value="1"/>
</dbReference>
<dbReference type="Proteomes" id="UP000282195">
    <property type="component" value="Chromosome"/>
</dbReference>
<sequence>MARPRQFDEDRVLDAAGEIFWAKGYEATSTRDLTDRMALTHASLYNAFGDKRGLYLKALQRYLDRNLRSRIARMEATYSPGLTIVGYFEEIVERSLADAEHRGCLLVNTALEARSDDPEMQRAVADETAEIEAFFLRTVTAAQASGEIPANQPPEDIAKLLLSVQFGLRVLVRVRPERELLNGILRPAMAMLTLPWPLPESRPDG</sequence>
<dbReference type="SUPFAM" id="SSF46689">
    <property type="entry name" value="Homeodomain-like"/>
    <property type="match status" value="1"/>
</dbReference>
<evidence type="ECO:0000313" key="6">
    <source>
        <dbReference type="EMBL" id="AYG60675.1"/>
    </source>
</evidence>
<dbReference type="SUPFAM" id="SSF48498">
    <property type="entry name" value="Tetracyclin repressor-like, C-terminal domain"/>
    <property type="match status" value="1"/>
</dbReference>
<organism evidence="6 7">
    <name type="scientific">Rhizobium jaguaris</name>
    <dbReference type="NCBI Taxonomy" id="1312183"/>
    <lineage>
        <taxon>Bacteria</taxon>
        <taxon>Pseudomonadati</taxon>
        <taxon>Pseudomonadota</taxon>
        <taxon>Alphaproteobacteria</taxon>
        <taxon>Hyphomicrobiales</taxon>
        <taxon>Rhizobiaceae</taxon>
        <taxon>Rhizobium/Agrobacterium group</taxon>
        <taxon>Rhizobium</taxon>
    </lineage>
</organism>
<dbReference type="Gene3D" id="1.10.357.10">
    <property type="entry name" value="Tetracycline Repressor, domain 2"/>
    <property type="match status" value="1"/>
</dbReference>
<dbReference type="PANTHER" id="PTHR47506">
    <property type="entry name" value="TRANSCRIPTIONAL REGULATORY PROTEIN"/>
    <property type="match status" value="1"/>
</dbReference>
<dbReference type="RefSeq" id="WP_120705648.1">
    <property type="nucleotide sequence ID" value="NZ_CP032694.1"/>
</dbReference>
<evidence type="ECO:0000256" key="3">
    <source>
        <dbReference type="ARBA" id="ARBA00023163"/>
    </source>
</evidence>
<dbReference type="GO" id="GO:0003677">
    <property type="term" value="F:DNA binding"/>
    <property type="evidence" value="ECO:0007669"/>
    <property type="project" value="UniProtKB-UniRule"/>
</dbReference>
<dbReference type="InterPro" id="IPR009057">
    <property type="entry name" value="Homeodomain-like_sf"/>
</dbReference>
<evidence type="ECO:0000256" key="2">
    <source>
        <dbReference type="ARBA" id="ARBA00023125"/>
    </source>
</evidence>
<feature type="domain" description="HTH tetR-type" evidence="5">
    <location>
        <begin position="6"/>
        <end position="66"/>
    </location>
</feature>
<dbReference type="Gene3D" id="1.10.10.60">
    <property type="entry name" value="Homeodomain-like"/>
    <property type="match status" value="1"/>
</dbReference>
<keyword evidence="7" id="KW-1185">Reference proteome</keyword>
<dbReference type="Pfam" id="PF00440">
    <property type="entry name" value="TetR_N"/>
    <property type="match status" value="1"/>
</dbReference>
<name>A0A387FTE1_9HYPH</name>
<accession>A0A387FTE1</accession>
<gene>
    <name evidence="6" type="ORF">CCGE525_19065</name>
</gene>
<evidence type="ECO:0000256" key="1">
    <source>
        <dbReference type="ARBA" id="ARBA00023015"/>
    </source>
</evidence>
<reference evidence="6 7" key="1">
    <citation type="submission" date="2018-10" db="EMBL/GenBank/DDBJ databases">
        <title>Rhizobium etli, R. leguminosarum and a new Rhizobium genospecies from Phaseolus dumosus.</title>
        <authorList>
            <person name="Ramirez-Puebla S.T."/>
            <person name="Rogel-Hernandez M.A."/>
            <person name="Guerrero G."/>
            <person name="Ormeno-Orrillo E."/>
            <person name="Martinez-Romero J.C."/>
            <person name="Negrete-Yankelevich S."/>
            <person name="Martinez-Romero E."/>
        </authorList>
    </citation>
    <scope>NUCLEOTIDE SEQUENCE [LARGE SCALE GENOMIC DNA]</scope>
    <source>
        <strain evidence="6 7">CCGE525</strain>
    </source>
</reference>
<evidence type="ECO:0000256" key="4">
    <source>
        <dbReference type="PROSITE-ProRule" id="PRU00335"/>
    </source>
</evidence>
<dbReference type="EMBL" id="CP032694">
    <property type="protein sequence ID" value="AYG60675.1"/>
    <property type="molecule type" value="Genomic_DNA"/>
</dbReference>
<dbReference type="KEGG" id="rjg:CCGE525_19065"/>
<dbReference type="AlphaFoldDB" id="A0A387FTE1"/>
<dbReference type="InterPro" id="IPR001647">
    <property type="entry name" value="HTH_TetR"/>
</dbReference>